<organism evidence="2 3">
    <name type="scientific">Clostridium carboxidivorans P7</name>
    <dbReference type="NCBI Taxonomy" id="536227"/>
    <lineage>
        <taxon>Bacteria</taxon>
        <taxon>Bacillati</taxon>
        <taxon>Bacillota</taxon>
        <taxon>Clostridia</taxon>
        <taxon>Eubacteriales</taxon>
        <taxon>Clostridiaceae</taxon>
        <taxon>Clostridium</taxon>
    </lineage>
</organism>
<dbReference type="PANTHER" id="PTHR42827">
    <property type="entry name" value="IRON-SULFUR CLUSTER-BINDING PROTEIN-RELATED"/>
    <property type="match status" value="1"/>
</dbReference>
<dbReference type="EMBL" id="ACVI01000165">
    <property type="protein sequence ID" value="EET84403.1"/>
    <property type="molecule type" value="Genomic_DNA"/>
</dbReference>
<accession>C6Q273</accession>
<reference evidence="2 3" key="1">
    <citation type="submission" date="2009-06" db="EMBL/GenBank/DDBJ databases">
        <title>The draft genome of Clostridium carboxidivorans P7.</title>
        <authorList>
            <consortium name="US DOE Joint Genome Institute (JGI-PGF)"/>
            <person name="Lucas S."/>
            <person name="Copeland A."/>
            <person name="Lapidus A."/>
            <person name="Glavina del Rio T."/>
            <person name="Tice H."/>
            <person name="Bruce D."/>
            <person name="Goodwin L."/>
            <person name="Pitluck S."/>
            <person name="Larimer F."/>
            <person name="Land M.L."/>
            <person name="Hauser L."/>
            <person name="Hemme C.L."/>
        </authorList>
    </citation>
    <scope>NUCLEOTIDE SEQUENCE [LARGE SCALE GENOMIC DNA]</scope>
    <source>
        <strain evidence="2 3">P7</strain>
    </source>
</reference>
<dbReference type="Proteomes" id="UP000004198">
    <property type="component" value="Unassembled WGS sequence"/>
</dbReference>
<evidence type="ECO:0000313" key="3">
    <source>
        <dbReference type="Proteomes" id="UP000004198"/>
    </source>
</evidence>
<sequence length="226" mass="24650">MDSNYIKKLAYSFGADVCGIGSIDRFKDAPKGFHPLDIYPEAKSVISIGKHFPASLFAANTKAPYTLVKNKSVQLLDDIAIKLTFHIEDQGYKAIPIPSDEPYEYWDSENKHGRGILSLKHAAQACGVGCIGKNTLLVNEKYGNRLYLGAVITNIELASDALSRNLCIESCNLCLKSCPQSALDGTTIIQKKCRQSCISSTPGGGFIYSCYTCREVCPFSKISSDS</sequence>
<evidence type="ECO:0000259" key="1">
    <source>
        <dbReference type="PROSITE" id="PS51379"/>
    </source>
</evidence>
<dbReference type="OrthoDB" id="9784571at2"/>
<dbReference type="PATRIC" id="fig|536227.13.peg.2101"/>
<feature type="domain" description="4Fe-4S ferredoxin-type" evidence="1">
    <location>
        <begin position="158"/>
        <end position="188"/>
    </location>
</feature>
<protein>
    <submittedName>
        <fullName evidence="2">Uncharacterized Fe-S protein-like protein</fullName>
    </submittedName>
</protein>
<name>C6Q273_9CLOT</name>
<dbReference type="KEGG" id="cck:Ccar_10045"/>
<dbReference type="eggNOG" id="COG1600">
    <property type="taxonomic scope" value="Bacteria"/>
</dbReference>
<comment type="caution">
    <text evidence="2">The sequence shown here is derived from an EMBL/GenBank/DDBJ whole genome shotgun (WGS) entry which is preliminary data.</text>
</comment>
<dbReference type="RefSeq" id="WP_007064024.1">
    <property type="nucleotide sequence ID" value="NZ_ACVI01000165.1"/>
</dbReference>
<dbReference type="STRING" id="536227.Ccar_10045"/>
<dbReference type="AlphaFoldDB" id="C6Q273"/>
<gene>
    <name evidence="2" type="ORF">CcarbDRAFT_5141</name>
</gene>
<dbReference type="SUPFAM" id="SSF46548">
    <property type="entry name" value="alpha-helical ferredoxin"/>
    <property type="match status" value="1"/>
</dbReference>
<dbReference type="PANTHER" id="PTHR42827:SF1">
    <property type="entry name" value="IRON-SULFUR CLUSTER-BINDING PROTEIN"/>
    <property type="match status" value="1"/>
</dbReference>
<dbReference type="PROSITE" id="PS51379">
    <property type="entry name" value="4FE4S_FER_2"/>
    <property type="match status" value="1"/>
</dbReference>
<evidence type="ECO:0000313" key="2">
    <source>
        <dbReference type="EMBL" id="EET84403.1"/>
    </source>
</evidence>
<keyword evidence="3" id="KW-1185">Reference proteome</keyword>
<dbReference type="InterPro" id="IPR017896">
    <property type="entry name" value="4Fe4S_Fe-S-bd"/>
</dbReference>
<proteinExistence type="predicted"/>